<keyword evidence="1" id="KW-0645">Protease</keyword>
<dbReference type="AlphaFoldDB" id="A0A6J4UP06"/>
<gene>
    <name evidence="1" type="ORF">AVDCRST_MAG79-3092</name>
</gene>
<dbReference type="InterPro" id="IPR029062">
    <property type="entry name" value="Class_I_gatase-like"/>
</dbReference>
<protein>
    <submittedName>
        <fullName evidence="1">Cyanophycinase</fullName>
        <ecNumber evidence="1">3.4.15.6</ecNumber>
    </submittedName>
</protein>
<keyword evidence="1" id="KW-0378">Hydrolase</keyword>
<proteinExistence type="predicted"/>
<accession>A0A6J4UP06</accession>
<name>A0A6J4UP06_9ACTN</name>
<dbReference type="EC" id="3.4.15.6" evidence="1"/>
<keyword evidence="1" id="KW-0121">Carboxypeptidase</keyword>
<sequence length="102" mass="10760">MDQHFVRRKRHNRLVSLVLERPVRLGVGIDESTALVVEPDGRWRVAGASAAVVYDARRSAVTAPGAPTLGATGVVMHVLPAGSRFDPRSGTAALPPGGRAAR</sequence>
<evidence type="ECO:0000313" key="1">
    <source>
        <dbReference type="EMBL" id="CAA9555980.1"/>
    </source>
</evidence>
<dbReference type="GO" id="GO:0004180">
    <property type="term" value="F:carboxypeptidase activity"/>
    <property type="evidence" value="ECO:0007669"/>
    <property type="project" value="UniProtKB-KW"/>
</dbReference>
<dbReference type="GO" id="GO:0008241">
    <property type="term" value="F:peptidyl-dipeptidase activity"/>
    <property type="evidence" value="ECO:0007669"/>
    <property type="project" value="UniProtKB-EC"/>
</dbReference>
<dbReference type="Gene3D" id="3.40.50.880">
    <property type="match status" value="1"/>
</dbReference>
<reference evidence="1" key="1">
    <citation type="submission" date="2020-02" db="EMBL/GenBank/DDBJ databases">
        <authorList>
            <person name="Meier V. D."/>
        </authorList>
    </citation>
    <scope>NUCLEOTIDE SEQUENCE</scope>
    <source>
        <strain evidence="1">AVDCRST_MAG79</strain>
    </source>
</reference>
<organism evidence="1">
    <name type="scientific">uncultured Thermoleophilia bacterium</name>
    <dbReference type="NCBI Taxonomy" id="1497501"/>
    <lineage>
        <taxon>Bacteria</taxon>
        <taxon>Bacillati</taxon>
        <taxon>Actinomycetota</taxon>
        <taxon>Thermoleophilia</taxon>
        <taxon>environmental samples</taxon>
    </lineage>
</organism>
<dbReference type="PANTHER" id="PTHR36175:SF1">
    <property type="entry name" value="CYANOPHYCINASE"/>
    <property type="match status" value="1"/>
</dbReference>
<dbReference type="EMBL" id="CADCWC010000495">
    <property type="protein sequence ID" value="CAA9555980.1"/>
    <property type="molecule type" value="Genomic_DNA"/>
</dbReference>
<dbReference type="PANTHER" id="PTHR36175">
    <property type="entry name" value="CYANOPHYCINASE"/>
    <property type="match status" value="1"/>
</dbReference>